<feature type="region of interest" description="Disordered" evidence="1">
    <location>
        <begin position="85"/>
        <end position="109"/>
    </location>
</feature>
<evidence type="ECO:0000313" key="3">
    <source>
        <dbReference type="Proteomes" id="UP000032304"/>
    </source>
</evidence>
<dbReference type="EMBL" id="CM001744">
    <property type="protein sequence ID" value="KJB30031.1"/>
    <property type="molecule type" value="Genomic_DNA"/>
</dbReference>
<feature type="region of interest" description="Disordered" evidence="1">
    <location>
        <begin position="761"/>
        <end position="950"/>
    </location>
</feature>
<accession>A0A0D2RKE7</accession>
<feature type="compositionally biased region" description="Polar residues" evidence="1">
    <location>
        <begin position="211"/>
        <end position="220"/>
    </location>
</feature>
<proteinExistence type="predicted"/>
<feature type="compositionally biased region" description="Basic and acidic residues" evidence="1">
    <location>
        <begin position="671"/>
        <end position="690"/>
    </location>
</feature>
<feature type="compositionally biased region" description="Polar residues" evidence="1">
    <location>
        <begin position="605"/>
        <end position="621"/>
    </location>
</feature>
<feature type="compositionally biased region" description="Polar residues" evidence="1">
    <location>
        <begin position="887"/>
        <end position="900"/>
    </location>
</feature>
<feature type="compositionally biased region" description="Polar residues" evidence="1">
    <location>
        <begin position="761"/>
        <end position="779"/>
    </location>
</feature>
<reference evidence="2 3" key="1">
    <citation type="journal article" date="2012" name="Nature">
        <title>Repeated polyploidization of Gossypium genomes and the evolution of spinnable cotton fibres.</title>
        <authorList>
            <person name="Paterson A.H."/>
            <person name="Wendel J.F."/>
            <person name="Gundlach H."/>
            <person name="Guo H."/>
            <person name="Jenkins J."/>
            <person name="Jin D."/>
            <person name="Llewellyn D."/>
            <person name="Showmaker K.C."/>
            <person name="Shu S."/>
            <person name="Udall J."/>
            <person name="Yoo M.J."/>
            <person name="Byers R."/>
            <person name="Chen W."/>
            <person name="Doron-Faigenboim A."/>
            <person name="Duke M.V."/>
            <person name="Gong L."/>
            <person name="Grimwood J."/>
            <person name="Grover C."/>
            <person name="Grupp K."/>
            <person name="Hu G."/>
            <person name="Lee T.H."/>
            <person name="Li J."/>
            <person name="Lin L."/>
            <person name="Liu T."/>
            <person name="Marler B.S."/>
            <person name="Page J.T."/>
            <person name="Roberts A.W."/>
            <person name="Romanel E."/>
            <person name="Sanders W.S."/>
            <person name="Szadkowski E."/>
            <person name="Tan X."/>
            <person name="Tang H."/>
            <person name="Xu C."/>
            <person name="Wang J."/>
            <person name="Wang Z."/>
            <person name="Zhang D."/>
            <person name="Zhang L."/>
            <person name="Ashrafi H."/>
            <person name="Bedon F."/>
            <person name="Bowers J.E."/>
            <person name="Brubaker C.L."/>
            <person name="Chee P.W."/>
            <person name="Das S."/>
            <person name="Gingle A.R."/>
            <person name="Haigler C.H."/>
            <person name="Harker D."/>
            <person name="Hoffmann L.V."/>
            <person name="Hovav R."/>
            <person name="Jones D.C."/>
            <person name="Lemke C."/>
            <person name="Mansoor S."/>
            <person name="ur Rahman M."/>
            <person name="Rainville L.N."/>
            <person name="Rambani A."/>
            <person name="Reddy U.K."/>
            <person name="Rong J.K."/>
            <person name="Saranga Y."/>
            <person name="Scheffler B.E."/>
            <person name="Scheffler J.A."/>
            <person name="Stelly D.M."/>
            <person name="Triplett B.A."/>
            <person name="Van Deynze A."/>
            <person name="Vaslin M.F."/>
            <person name="Waghmare V.N."/>
            <person name="Walford S.A."/>
            <person name="Wright R.J."/>
            <person name="Zaki E.A."/>
            <person name="Zhang T."/>
            <person name="Dennis E.S."/>
            <person name="Mayer K.F."/>
            <person name="Peterson D.G."/>
            <person name="Rokhsar D.S."/>
            <person name="Wang X."/>
            <person name="Schmutz J."/>
        </authorList>
    </citation>
    <scope>NUCLEOTIDE SEQUENCE [LARGE SCALE GENOMIC DNA]</scope>
</reference>
<dbReference type="PANTHER" id="PTHR35746:SF1">
    <property type="entry name" value="PENTATRICOPEPTIDE REPEAT (PPR) SUPERFAMILY PROTEIN"/>
    <property type="match status" value="1"/>
</dbReference>
<keyword evidence="3" id="KW-1185">Reference proteome</keyword>
<feature type="compositionally biased region" description="Basic and acidic residues" evidence="1">
    <location>
        <begin position="851"/>
        <end position="861"/>
    </location>
</feature>
<protein>
    <submittedName>
        <fullName evidence="2">Uncharacterized protein</fullName>
    </submittedName>
</protein>
<feature type="region of interest" description="Disordered" evidence="1">
    <location>
        <begin position="302"/>
        <end position="328"/>
    </location>
</feature>
<feature type="compositionally biased region" description="Basic and acidic residues" evidence="1">
    <location>
        <begin position="194"/>
        <end position="208"/>
    </location>
</feature>
<feature type="compositionally biased region" description="Basic and acidic residues" evidence="1">
    <location>
        <begin position="578"/>
        <end position="588"/>
    </location>
</feature>
<dbReference type="OrthoDB" id="1939753at2759"/>
<feature type="compositionally biased region" description="Basic and acidic residues" evidence="1">
    <location>
        <begin position="793"/>
        <end position="804"/>
    </location>
</feature>
<evidence type="ECO:0000313" key="2">
    <source>
        <dbReference type="EMBL" id="KJB30031.1"/>
    </source>
</evidence>
<feature type="compositionally biased region" description="Polar residues" evidence="1">
    <location>
        <begin position="630"/>
        <end position="640"/>
    </location>
</feature>
<feature type="compositionally biased region" description="Polar residues" evidence="1">
    <location>
        <begin position="85"/>
        <end position="97"/>
    </location>
</feature>
<feature type="region of interest" description="Disordered" evidence="1">
    <location>
        <begin position="189"/>
        <end position="239"/>
    </location>
</feature>
<sequence>MDNQGQGKNRSSVEAKIMERRGWEKSIRGVGAMSNRSEIEVFSDAATEFHDGELGWSTDIVSQADKDLASAISFKDCEDFDILQSPRNSVDGSQNENPVPRSMPILPVGTPEHHDVGLSYSKDSEDKNGSASDVVSIETETLKGISEESRKVNASVSVAACSVGQATDANENEGSKFNENLSSALVLPSKHAGKISETESISETRLDETSDMSSKTSMSGNGEHETDGKGNPGISFEENLMDAGLKSENAEDLISETVLADKIVELEENSDNLALNMVIDDLSSKAESTNYKNVSTGTFELQTDAAHGTDSSIDVDSNEVNEKKEKEKESGYVLCSPDDIPVVDDAEIKLEGFKDHTRVNLPQLETLASKEIIVDKEDEVKDHVSQEKSDTFVSNPMDEEIAIEDSYKLSGNNEAIIEEVFVIGNADVIQIDKASDALVDADTTENEKDRVVQSLKEQQLLNVADELNKGSNVLSPLDADTTENEKDQEVLSLKEQQPVYVVDDLRRMGFQGSMLNDVPDVKPMVTDADVEAGKLNNVVGDENYVKNMRTSCESTDSSSLLHANPAFHLLEVEDTDDIGTRKTEKSDINEVESGDGSEEGYISTKMDSISESTSTHHQSAIVTEEVNETEGLQSDSVSNSEDYKKEPEISKGNKVHGECAAEDLMASAVDSSERNEFERTSVNQLKKELVHSGPVNDSHNRESGVAASQASAAILQGEVKNGSSKPQLNTTVGDFSIESNSRTDSLEGYWGSVSVLSTQSDNQAAMDTETLPSTGSQALSEAEKANTKKSKLASKEQHFNKSDEFEPPSFMTLVEGGGSDQKAAAVSEALTGGNPRAGWFPSLTHATNESQGRKKNEEIIRKVANWNANQHGPLKNLANSEPKPKSPNLNQNPSPNTNPTVLAPRDDGGKVSSMVGPETPMAEATNVEAEKEWKSPARYPSDRKREKRKVKGRPLWVQFVCCSSAN</sequence>
<feature type="compositionally biased region" description="Basic and acidic residues" evidence="1">
    <location>
        <begin position="928"/>
        <end position="944"/>
    </location>
</feature>
<feature type="compositionally biased region" description="Basic and acidic residues" evidence="1">
    <location>
        <begin position="641"/>
        <end position="659"/>
    </location>
</feature>
<evidence type="ECO:0000256" key="1">
    <source>
        <dbReference type="SAM" id="MobiDB-lite"/>
    </source>
</evidence>
<dbReference type="Gramene" id="KJB30031">
    <property type="protein sequence ID" value="KJB30031"/>
    <property type="gene ID" value="B456_005G128100"/>
</dbReference>
<dbReference type="OMA" id="GHNDRAI"/>
<dbReference type="eggNOG" id="KOG4197">
    <property type="taxonomic scope" value="Eukaryota"/>
</dbReference>
<dbReference type="Proteomes" id="UP000032304">
    <property type="component" value="Chromosome 5"/>
</dbReference>
<feature type="compositionally biased region" description="Polar residues" evidence="1">
    <location>
        <begin position="721"/>
        <end position="743"/>
    </location>
</feature>
<gene>
    <name evidence="2" type="ORF">B456_005G128100</name>
</gene>
<dbReference type="PANTHER" id="PTHR35746">
    <property type="entry name" value="PENTATRICOPEPTIDE REPEAT (PPR) SUPERFAMILY PROTEIN"/>
    <property type="match status" value="1"/>
</dbReference>
<dbReference type="AlphaFoldDB" id="A0A0D2RKE7"/>
<name>A0A0D2RKE7_GOSRA</name>
<feature type="region of interest" description="Disordered" evidence="1">
    <location>
        <begin position="578"/>
        <end position="743"/>
    </location>
</feature>
<organism evidence="2 3">
    <name type="scientific">Gossypium raimondii</name>
    <name type="common">Peruvian cotton</name>
    <name type="synonym">Gossypium klotzschianum subsp. raimondii</name>
    <dbReference type="NCBI Taxonomy" id="29730"/>
    <lineage>
        <taxon>Eukaryota</taxon>
        <taxon>Viridiplantae</taxon>
        <taxon>Streptophyta</taxon>
        <taxon>Embryophyta</taxon>
        <taxon>Tracheophyta</taxon>
        <taxon>Spermatophyta</taxon>
        <taxon>Magnoliopsida</taxon>
        <taxon>eudicotyledons</taxon>
        <taxon>Gunneridae</taxon>
        <taxon>Pentapetalae</taxon>
        <taxon>rosids</taxon>
        <taxon>malvids</taxon>
        <taxon>Malvales</taxon>
        <taxon>Malvaceae</taxon>
        <taxon>Malvoideae</taxon>
        <taxon>Gossypium</taxon>
    </lineage>
</organism>
<feature type="compositionally biased region" description="Acidic residues" evidence="1">
    <location>
        <begin position="589"/>
        <end position="598"/>
    </location>
</feature>
<dbReference type="KEGG" id="gra:105794020"/>